<feature type="transmembrane region" description="Helical" evidence="6">
    <location>
        <begin position="277"/>
        <end position="298"/>
    </location>
</feature>
<comment type="subcellular location">
    <subcellularLocation>
        <location evidence="1">Cell membrane</location>
        <topology evidence="1">Multi-pass membrane protein</topology>
    </subcellularLocation>
</comment>
<dbReference type="EMBL" id="CP071796">
    <property type="protein sequence ID" value="QTD43690.1"/>
    <property type="molecule type" value="Genomic_DNA"/>
</dbReference>
<name>A0A975CCD3_9BURK</name>
<keyword evidence="3 6" id="KW-0812">Transmembrane</keyword>
<feature type="transmembrane region" description="Helical" evidence="6">
    <location>
        <begin position="304"/>
        <end position="325"/>
    </location>
</feature>
<feature type="transmembrane region" description="Helical" evidence="6">
    <location>
        <begin position="415"/>
        <end position="433"/>
    </location>
</feature>
<keyword evidence="2" id="KW-1003">Cell membrane</keyword>
<dbReference type="RefSeq" id="WP_208007101.1">
    <property type="nucleotide sequence ID" value="NZ_CP071796.1"/>
</dbReference>
<dbReference type="PROSITE" id="PS51257">
    <property type="entry name" value="PROKAR_LIPOPROTEIN"/>
    <property type="match status" value="1"/>
</dbReference>
<feature type="transmembrane region" description="Helical" evidence="6">
    <location>
        <begin position="737"/>
        <end position="756"/>
    </location>
</feature>
<dbReference type="KEGG" id="otd:J1M35_10990"/>
<reference evidence="8" key="1">
    <citation type="submission" date="2021-03" db="EMBL/GenBank/DDBJ databases">
        <title>Ottowia sp. 27C isolated from the cloaca of a Giant Asian pond turtle (Heosemys grandis).</title>
        <authorList>
            <person name="Spergser J."/>
            <person name="Busse H.-J."/>
        </authorList>
    </citation>
    <scope>NUCLEOTIDE SEQUENCE</scope>
    <source>
        <strain evidence="8">27C</strain>
    </source>
</reference>
<evidence type="ECO:0000256" key="5">
    <source>
        <dbReference type="ARBA" id="ARBA00023136"/>
    </source>
</evidence>
<evidence type="ECO:0000256" key="4">
    <source>
        <dbReference type="ARBA" id="ARBA00022989"/>
    </source>
</evidence>
<feature type="transmembrane region" description="Helical" evidence="6">
    <location>
        <begin position="366"/>
        <end position="395"/>
    </location>
</feature>
<feature type="transmembrane region" description="Helical" evidence="6">
    <location>
        <begin position="337"/>
        <end position="360"/>
    </location>
</feature>
<feature type="transmembrane region" description="Helical" evidence="6">
    <location>
        <begin position="762"/>
        <end position="783"/>
    </location>
</feature>
<accession>A0A975CCD3</accession>
<dbReference type="SUPFAM" id="SSF82866">
    <property type="entry name" value="Multidrug efflux transporter AcrB transmembrane domain"/>
    <property type="match status" value="2"/>
</dbReference>
<gene>
    <name evidence="8" type="ORF">J1M35_10990</name>
</gene>
<keyword evidence="9" id="KW-1185">Reference proteome</keyword>
<feature type="transmembrane region" description="Helical" evidence="6">
    <location>
        <begin position="647"/>
        <end position="666"/>
    </location>
</feature>
<feature type="transmembrane region" description="Helical" evidence="6">
    <location>
        <begin position="254"/>
        <end position="270"/>
    </location>
</feature>
<proteinExistence type="predicted"/>
<dbReference type="InterPro" id="IPR050545">
    <property type="entry name" value="Mycobact_MmpL"/>
</dbReference>
<dbReference type="InterPro" id="IPR004869">
    <property type="entry name" value="MMPL_dom"/>
</dbReference>
<organism evidence="8 9">
    <name type="scientific">Ottowia testudinis</name>
    <dbReference type="NCBI Taxonomy" id="2816950"/>
    <lineage>
        <taxon>Bacteria</taxon>
        <taxon>Pseudomonadati</taxon>
        <taxon>Pseudomonadota</taxon>
        <taxon>Betaproteobacteria</taxon>
        <taxon>Burkholderiales</taxon>
        <taxon>Comamonadaceae</taxon>
        <taxon>Ottowia</taxon>
    </lineage>
</organism>
<dbReference type="Gene3D" id="1.20.1640.10">
    <property type="entry name" value="Multidrug efflux transporter AcrB transmembrane domain"/>
    <property type="match status" value="2"/>
</dbReference>
<evidence type="ECO:0000313" key="9">
    <source>
        <dbReference type="Proteomes" id="UP000663903"/>
    </source>
</evidence>
<keyword evidence="5 6" id="KW-0472">Membrane</keyword>
<dbReference type="PANTHER" id="PTHR33406:SF13">
    <property type="entry name" value="MEMBRANE PROTEIN YDFJ"/>
    <property type="match status" value="1"/>
</dbReference>
<evidence type="ECO:0000256" key="1">
    <source>
        <dbReference type="ARBA" id="ARBA00004651"/>
    </source>
</evidence>
<dbReference type="GO" id="GO:0005886">
    <property type="term" value="C:plasma membrane"/>
    <property type="evidence" value="ECO:0007669"/>
    <property type="project" value="UniProtKB-SubCell"/>
</dbReference>
<sequence>MHDFRSAPRSSRWVLAAWLVLMAACVALVATSRYSTDMSAFLPSDPDARQRLLVDQIKDGALSRMILMGIDGGTPEARAAASAQLAATLRQSNAFAGVVNGDAASRDIDQALLLRYRYVLSPQVNAARFSTQGLHDAIGHTLADLSGSAGLLLKSLLPRDPTGELWATLETVAGGHAPASSEGAWSSADGQRALLVTMTRPSGTDTDAQENALRFVHQSFDALNTEGVLQLRMSGTPVFAVHARATIRSEIERLSLLGGLGIFALLFGVYRSWRNVAIGLLPVVSGILVAIAAVALSFDTVHAITIGFGTTLIGEAIDYSIYYLVQAHDPKTWRRTFWPTIRLGVATSVCGFAVLLLSSFPGLAQLGAYSVAGLITAALVTRFVLPALPTAPVPLSRIDRLGRAAGRLVAIMQRLRWPVAFLALAALALLFNARSQLWAPGLSGLNPAPLDMQKLDAELRQDAGTPDLQHMVVVTAATQEAALRAAEQTEQRLQPLLASGVLTQIASPTHFLPSQALQQQRLAALPEPEELQERLAAALEGLPIKKERLTPFAQDVASAHAQGPLSTDALAGSSFAFGVQTLLLPRDGQWSVLMPLRLPAGAATARPDDLKNAVTPLLDAGAGSAEAFYVNLDEQAASTFGQYLQQALVLSLAGSLGVLLLVAAALRDLRLTLRVLAPLVGAVTLVMAAHVVLSVRMTLLHLVGLLLIVAVGSNYALFFNQRIAPAGDASTTRTAALASLVLANVSTILGFGVLALSNVPVLHAIGSTVGPGALLALLLAMSWSAGEPRGTERA</sequence>
<feature type="transmembrane region" description="Helical" evidence="6">
    <location>
        <begin position="699"/>
        <end position="717"/>
    </location>
</feature>
<feature type="transmembrane region" description="Helical" evidence="6">
    <location>
        <begin position="673"/>
        <end position="693"/>
    </location>
</feature>
<feature type="domain" description="Membrane transport protein MMPL" evidence="7">
    <location>
        <begin position="185"/>
        <end position="391"/>
    </location>
</feature>
<dbReference type="Proteomes" id="UP000663903">
    <property type="component" value="Chromosome"/>
</dbReference>
<evidence type="ECO:0000259" key="7">
    <source>
        <dbReference type="Pfam" id="PF03176"/>
    </source>
</evidence>
<protein>
    <submittedName>
        <fullName evidence="8">MMPL family transporter</fullName>
    </submittedName>
</protein>
<keyword evidence="4 6" id="KW-1133">Transmembrane helix</keyword>
<evidence type="ECO:0000256" key="6">
    <source>
        <dbReference type="SAM" id="Phobius"/>
    </source>
</evidence>
<dbReference type="AlphaFoldDB" id="A0A975CCD3"/>
<dbReference type="PANTHER" id="PTHR33406">
    <property type="entry name" value="MEMBRANE PROTEIN MJ1562-RELATED"/>
    <property type="match status" value="1"/>
</dbReference>
<dbReference type="Pfam" id="PF03176">
    <property type="entry name" value="MMPL"/>
    <property type="match status" value="1"/>
</dbReference>
<evidence type="ECO:0000313" key="8">
    <source>
        <dbReference type="EMBL" id="QTD43690.1"/>
    </source>
</evidence>
<evidence type="ECO:0000256" key="2">
    <source>
        <dbReference type="ARBA" id="ARBA00022475"/>
    </source>
</evidence>
<evidence type="ECO:0000256" key="3">
    <source>
        <dbReference type="ARBA" id="ARBA00022692"/>
    </source>
</evidence>